<keyword evidence="1" id="KW-0560">Oxidoreductase</keyword>
<sequence>MSPEVAALALSPEHLERLRATTDLSDLVVSDFSSPEGRKALARTDVLLSGWGCPRLDAAVLADAPRLSAVVHAAGSVKGFLAPEVWDRGILVSSAAEANAAPVAHFTVSAIQLAGKRAFRLAHAYRNGDHQDPTTDPDIGNHGRTVGIVGASRIGRLVLGALAGRGYRLLVSDPFLHPDDAAGLGAELVELDTLLRESDVVSLHAPLLPETRGLLDDRRLSLLRDGAVIVNTARGALIDTAALTRHCADGRIDAVLDVTEPEPLPAGHPLLGMGNVLLTPHLAGAMGTEIRLLGEFAVTEVERFAHQEPLLGQVTAEDLHRIA</sequence>
<protein>
    <submittedName>
        <fullName evidence="4">Hydroxyacid dehydrogenase</fullName>
    </submittedName>
</protein>
<evidence type="ECO:0000313" key="5">
    <source>
        <dbReference type="Proteomes" id="UP000664167"/>
    </source>
</evidence>
<comment type="caution">
    <text evidence="4">The sequence shown here is derived from an EMBL/GenBank/DDBJ whole genome shotgun (WGS) entry which is preliminary data.</text>
</comment>
<name>A0A939JFT3_9ACTN</name>
<dbReference type="SUPFAM" id="SSF51735">
    <property type="entry name" value="NAD(P)-binding Rossmann-fold domains"/>
    <property type="match status" value="1"/>
</dbReference>
<keyword evidence="5" id="KW-1185">Reference proteome</keyword>
<keyword evidence="2" id="KW-0520">NAD</keyword>
<dbReference type="InterPro" id="IPR050223">
    <property type="entry name" value="D-isomer_2-hydroxyacid_DH"/>
</dbReference>
<evidence type="ECO:0000259" key="3">
    <source>
        <dbReference type="Pfam" id="PF02826"/>
    </source>
</evidence>
<dbReference type="PROSITE" id="PS00670">
    <property type="entry name" value="D_2_HYDROXYACID_DH_2"/>
    <property type="match status" value="1"/>
</dbReference>
<dbReference type="Proteomes" id="UP000664167">
    <property type="component" value="Unassembled WGS sequence"/>
</dbReference>
<dbReference type="GO" id="GO:0030267">
    <property type="term" value="F:glyoxylate reductase (NADPH) activity"/>
    <property type="evidence" value="ECO:0007669"/>
    <property type="project" value="TreeGrafter"/>
</dbReference>
<dbReference type="Gene3D" id="3.40.50.720">
    <property type="entry name" value="NAD(P)-binding Rossmann-like Domain"/>
    <property type="match status" value="2"/>
</dbReference>
<gene>
    <name evidence="4" type="ORF">J0695_00840</name>
</gene>
<organism evidence="4 5">
    <name type="scientific">Streptomyces beijiangensis</name>
    <dbReference type="NCBI Taxonomy" id="163361"/>
    <lineage>
        <taxon>Bacteria</taxon>
        <taxon>Bacillati</taxon>
        <taxon>Actinomycetota</taxon>
        <taxon>Actinomycetes</taxon>
        <taxon>Kitasatosporales</taxon>
        <taxon>Streptomycetaceae</taxon>
        <taxon>Streptomyces</taxon>
    </lineage>
</organism>
<dbReference type="SUPFAM" id="SSF52283">
    <property type="entry name" value="Formate/glycerate dehydrogenase catalytic domain-like"/>
    <property type="match status" value="1"/>
</dbReference>
<dbReference type="GO" id="GO:0051287">
    <property type="term" value="F:NAD binding"/>
    <property type="evidence" value="ECO:0007669"/>
    <property type="project" value="InterPro"/>
</dbReference>
<dbReference type="PROSITE" id="PS00671">
    <property type="entry name" value="D_2_HYDROXYACID_DH_3"/>
    <property type="match status" value="1"/>
</dbReference>
<dbReference type="CDD" id="cd12167">
    <property type="entry name" value="2-Hacid_dh_8"/>
    <property type="match status" value="1"/>
</dbReference>
<evidence type="ECO:0000313" key="4">
    <source>
        <dbReference type="EMBL" id="MBO0510365.1"/>
    </source>
</evidence>
<dbReference type="InterPro" id="IPR036291">
    <property type="entry name" value="NAD(P)-bd_dom_sf"/>
</dbReference>
<dbReference type="PANTHER" id="PTHR10996:SF178">
    <property type="entry name" value="2-HYDROXYACID DEHYDROGENASE YGL185C-RELATED"/>
    <property type="match status" value="1"/>
</dbReference>
<feature type="domain" description="D-isomer specific 2-hydroxyacid dehydrogenase NAD-binding" evidence="3">
    <location>
        <begin position="116"/>
        <end position="283"/>
    </location>
</feature>
<dbReference type="AlphaFoldDB" id="A0A939JFT3"/>
<dbReference type="InterPro" id="IPR006140">
    <property type="entry name" value="D-isomer_DH_NAD-bd"/>
</dbReference>
<proteinExistence type="predicted"/>
<evidence type="ECO:0000256" key="2">
    <source>
        <dbReference type="ARBA" id="ARBA00023027"/>
    </source>
</evidence>
<dbReference type="EMBL" id="JAFLRJ010000006">
    <property type="protein sequence ID" value="MBO0510365.1"/>
    <property type="molecule type" value="Genomic_DNA"/>
</dbReference>
<dbReference type="InterPro" id="IPR029753">
    <property type="entry name" value="D-isomer_DH_CS"/>
</dbReference>
<dbReference type="PANTHER" id="PTHR10996">
    <property type="entry name" value="2-HYDROXYACID DEHYDROGENASE-RELATED"/>
    <property type="match status" value="1"/>
</dbReference>
<dbReference type="GO" id="GO:0005829">
    <property type="term" value="C:cytosol"/>
    <property type="evidence" value="ECO:0007669"/>
    <property type="project" value="TreeGrafter"/>
</dbReference>
<reference evidence="4" key="1">
    <citation type="submission" date="2021-03" db="EMBL/GenBank/DDBJ databases">
        <title>Streptomyces poriferae sp. nov., a novel marine sponge-derived Actinobacteria species with anti-MRSA activity.</title>
        <authorList>
            <person name="Sandoval-Powers M."/>
            <person name="Kralova S."/>
            <person name="Nguyen G.-S."/>
            <person name="Fawwal D."/>
            <person name="Degnes K."/>
            <person name="Klinkenberg G."/>
            <person name="Sletta H."/>
            <person name="Wentzel A."/>
            <person name="Liles M.R."/>
        </authorList>
    </citation>
    <scope>NUCLEOTIDE SEQUENCE</scope>
    <source>
        <strain evidence="4">DSM 41794</strain>
    </source>
</reference>
<dbReference type="Pfam" id="PF02826">
    <property type="entry name" value="2-Hacid_dh_C"/>
    <property type="match status" value="1"/>
</dbReference>
<evidence type="ECO:0000256" key="1">
    <source>
        <dbReference type="ARBA" id="ARBA00023002"/>
    </source>
</evidence>
<accession>A0A939JFT3</accession>
<dbReference type="GO" id="GO:0016618">
    <property type="term" value="F:hydroxypyruvate reductase [NAD(P)H] activity"/>
    <property type="evidence" value="ECO:0007669"/>
    <property type="project" value="TreeGrafter"/>
</dbReference>